<comment type="similarity">
    <text evidence="2">Belongs to the UMP kinase family.</text>
</comment>
<accession>A0A1G2PNX1</accession>
<reference evidence="12 13" key="1">
    <citation type="journal article" date="2016" name="Nat. Commun.">
        <title>Thousands of microbial genomes shed light on interconnected biogeochemical processes in an aquifer system.</title>
        <authorList>
            <person name="Anantharaman K."/>
            <person name="Brown C.T."/>
            <person name="Hug L.A."/>
            <person name="Sharon I."/>
            <person name="Castelle C.J."/>
            <person name="Probst A.J."/>
            <person name="Thomas B.C."/>
            <person name="Singh A."/>
            <person name="Wilkins M.J."/>
            <person name="Karaoz U."/>
            <person name="Brodie E.L."/>
            <person name="Williams K.H."/>
            <person name="Hubbard S.S."/>
            <person name="Banfield J.F."/>
        </authorList>
    </citation>
    <scope>NUCLEOTIDE SEQUENCE [LARGE SCALE GENOMIC DNA]</scope>
    <source>
        <strain evidence="13">RIFCSPHIGHO2_01_FULL_58_15</strain>
    </source>
</reference>
<dbReference type="GO" id="GO:0006225">
    <property type="term" value="P:UDP biosynthetic process"/>
    <property type="evidence" value="ECO:0007669"/>
    <property type="project" value="TreeGrafter"/>
</dbReference>
<evidence type="ECO:0000256" key="6">
    <source>
        <dbReference type="ARBA" id="ARBA00022741"/>
    </source>
</evidence>
<dbReference type="STRING" id="1802363.A2682_02155"/>
<dbReference type="NCBIfam" id="TIGR02076">
    <property type="entry name" value="pyrH_arch"/>
    <property type="match status" value="1"/>
</dbReference>
<evidence type="ECO:0000313" key="12">
    <source>
        <dbReference type="EMBL" id="OHA50035.1"/>
    </source>
</evidence>
<proteinExistence type="inferred from homology"/>
<dbReference type="PANTHER" id="PTHR42833:SF4">
    <property type="entry name" value="URIDYLATE KINASE PUMPKIN, CHLOROPLASTIC"/>
    <property type="match status" value="1"/>
</dbReference>
<dbReference type="Pfam" id="PF00696">
    <property type="entry name" value="AA_kinase"/>
    <property type="match status" value="1"/>
</dbReference>
<dbReference type="InterPro" id="IPR011818">
    <property type="entry name" value="Uridylate_kinase_arch/spir"/>
</dbReference>
<comment type="pathway">
    <text evidence="1">Pyrimidine metabolism; CTP biosynthesis via de novo pathway; UDP from UMP (UMPK route): step 1/1.</text>
</comment>
<evidence type="ECO:0000256" key="1">
    <source>
        <dbReference type="ARBA" id="ARBA00004791"/>
    </source>
</evidence>
<comment type="caution">
    <text evidence="12">The sequence shown here is derived from an EMBL/GenBank/DDBJ whole genome shotgun (WGS) entry which is preliminary data.</text>
</comment>
<evidence type="ECO:0000313" key="13">
    <source>
        <dbReference type="Proteomes" id="UP000178690"/>
    </source>
</evidence>
<keyword evidence="5" id="KW-0808">Transferase</keyword>
<dbReference type="EC" id="2.7.4.22" evidence="3"/>
<keyword evidence="8" id="KW-0067">ATP-binding</keyword>
<dbReference type="PANTHER" id="PTHR42833">
    <property type="entry name" value="URIDYLATE KINASE"/>
    <property type="match status" value="1"/>
</dbReference>
<keyword evidence="4" id="KW-0963">Cytoplasm</keyword>
<name>A0A1G2PNX1_TERXR</name>
<keyword evidence="6" id="KW-0547">Nucleotide-binding</keyword>
<evidence type="ECO:0000256" key="8">
    <source>
        <dbReference type="ARBA" id="ARBA00022840"/>
    </source>
</evidence>
<gene>
    <name evidence="12" type="ORF">A2682_02155</name>
</gene>
<dbReference type="Gene3D" id="3.40.1160.10">
    <property type="entry name" value="Acetylglutamate kinase-like"/>
    <property type="match status" value="1"/>
</dbReference>
<dbReference type="Proteomes" id="UP000178690">
    <property type="component" value="Unassembled WGS sequence"/>
</dbReference>
<dbReference type="AlphaFoldDB" id="A0A1G2PNX1"/>
<dbReference type="EMBL" id="MHST01000002">
    <property type="protein sequence ID" value="OHA50035.1"/>
    <property type="molecule type" value="Genomic_DNA"/>
</dbReference>
<sequence length="240" mass="26650">MAKREQRKRRKTTKREPHIIALGGSVVAPEGIDHLFLKRFRALVRKQVRRGHRFIIVIGGGGIARTYQRAAQELTPAATQINLDTVGMRATQLNAELLRVALGTGTHPEIVNAPEKLLHLRDPIAVAAGWMPGYSTDTVAVRVAEELGAKRIVIAGRPAYVYDRDFVRYPNAKPLKRLSWREYGKIVSGRWKPGMAAPVDPVATRRAERMGLTVIVVRGTQLTNLADLLNGRAFRGTIIQ</sequence>
<dbReference type="SUPFAM" id="SSF53633">
    <property type="entry name" value="Carbamate kinase-like"/>
    <property type="match status" value="1"/>
</dbReference>
<dbReference type="InterPro" id="IPR036393">
    <property type="entry name" value="AceGlu_kinase-like_sf"/>
</dbReference>
<evidence type="ECO:0000256" key="4">
    <source>
        <dbReference type="ARBA" id="ARBA00022490"/>
    </source>
</evidence>
<evidence type="ECO:0000256" key="3">
    <source>
        <dbReference type="ARBA" id="ARBA00012899"/>
    </source>
</evidence>
<feature type="domain" description="Aspartate/glutamate/uridylate kinase" evidence="11">
    <location>
        <begin position="19"/>
        <end position="217"/>
    </location>
</feature>
<evidence type="ECO:0000256" key="10">
    <source>
        <dbReference type="ARBA" id="ARBA00032092"/>
    </source>
</evidence>
<evidence type="ECO:0000256" key="2">
    <source>
        <dbReference type="ARBA" id="ARBA00007614"/>
    </source>
</evidence>
<keyword evidence="9" id="KW-0665">Pyrimidine biosynthesis</keyword>
<organism evidence="12 13">
    <name type="scientific">Terrybacteria sp. (strain RIFCSPHIGHO2_01_FULL_58_15)</name>
    <dbReference type="NCBI Taxonomy" id="1802363"/>
    <lineage>
        <taxon>Bacteria</taxon>
        <taxon>Candidatus Terryibacteriota</taxon>
    </lineage>
</organism>
<evidence type="ECO:0000256" key="9">
    <source>
        <dbReference type="ARBA" id="ARBA00022975"/>
    </source>
</evidence>
<evidence type="ECO:0000256" key="7">
    <source>
        <dbReference type="ARBA" id="ARBA00022777"/>
    </source>
</evidence>
<keyword evidence="7" id="KW-0418">Kinase</keyword>
<protein>
    <recommendedName>
        <fullName evidence="3">UMP kinase</fullName>
        <ecNumber evidence="3">2.7.4.22</ecNumber>
    </recommendedName>
    <alternativeName>
        <fullName evidence="10">Uridine monophosphate kinase</fullName>
    </alternativeName>
</protein>
<evidence type="ECO:0000259" key="11">
    <source>
        <dbReference type="Pfam" id="PF00696"/>
    </source>
</evidence>
<dbReference type="GO" id="GO:0033862">
    <property type="term" value="F:UMP kinase activity"/>
    <property type="evidence" value="ECO:0007669"/>
    <property type="project" value="UniProtKB-EC"/>
</dbReference>
<evidence type="ECO:0000256" key="5">
    <source>
        <dbReference type="ARBA" id="ARBA00022679"/>
    </source>
</evidence>
<dbReference type="InterPro" id="IPR001048">
    <property type="entry name" value="Asp/Glu/Uridylate_kinase"/>
</dbReference>
<dbReference type="GO" id="GO:0005524">
    <property type="term" value="F:ATP binding"/>
    <property type="evidence" value="ECO:0007669"/>
    <property type="project" value="UniProtKB-KW"/>
</dbReference>